<dbReference type="InterPro" id="IPR051532">
    <property type="entry name" value="Ester_Hydrolysis_Enzymes"/>
</dbReference>
<dbReference type="PANTHER" id="PTHR30383:SF27">
    <property type="entry name" value="SPORE GERMINATION LIPASE LIPC"/>
    <property type="match status" value="1"/>
</dbReference>
<dbReference type="GO" id="GO:0004622">
    <property type="term" value="F:phosphatidylcholine lysophospholipase activity"/>
    <property type="evidence" value="ECO:0007669"/>
    <property type="project" value="TreeGrafter"/>
</dbReference>
<feature type="domain" description="SGNH hydrolase-type esterase" evidence="2">
    <location>
        <begin position="69"/>
        <end position="264"/>
    </location>
</feature>
<dbReference type="Pfam" id="PF13472">
    <property type="entry name" value="Lipase_GDSL_2"/>
    <property type="match status" value="1"/>
</dbReference>
<keyword evidence="1" id="KW-0472">Membrane</keyword>
<dbReference type="PANTHER" id="PTHR30383">
    <property type="entry name" value="THIOESTERASE 1/PROTEASE 1/LYSOPHOSPHOLIPASE L1"/>
    <property type="match status" value="1"/>
</dbReference>
<dbReference type="EMBL" id="CP034437">
    <property type="protein sequence ID" value="AZN42041.1"/>
    <property type="molecule type" value="Genomic_DNA"/>
</dbReference>
<dbReference type="OrthoDB" id="252349at2"/>
<keyword evidence="1" id="KW-1133">Transmembrane helix</keyword>
<accession>A0A3Q8X8L0</accession>
<reference evidence="4" key="1">
    <citation type="submission" date="2018-12" db="EMBL/GenBank/DDBJ databases">
        <title>Genome sequence of Peanibacillus sp.</title>
        <authorList>
            <person name="Subramani G."/>
            <person name="Srinivasan S."/>
            <person name="Kim M.K."/>
        </authorList>
    </citation>
    <scope>NUCLEOTIDE SEQUENCE [LARGE SCALE GENOMIC DNA]</scope>
    <source>
        <strain evidence="4">18JY67-1</strain>
    </source>
</reference>
<dbReference type="InterPro" id="IPR036514">
    <property type="entry name" value="SGNH_hydro_sf"/>
</dbReference>
<evidence type="ECO:0000256" key="1">
    <source>
        <dbReference type="SAM" id="Phobius"/>
    </source>
</evidence>
<dbReference type="Gene3D" id="3.40.50.1110">
    <property type="entry name" value="SGNH hydrolase"/>
    <property type="match status" value="1"/>
</dbReference>
<dbReference type="KEGG" id="palb:EJC50_21930"/>
<dbReference type="InterPro" id="IPR013830">
    <property type="entry name" value="SGNH_hydro"/>
</dbReference>
<keyword evidence="4" id="KW-1185">Reference proteome</keyword>
<name>A0A3Q8X8L0_9BACL</name>
<proteinExistence type="predicted"/>
<dbReference type="SUPFAM" id="SSF52266">
    <property type="entry name" value="SGNH hydrolase"/>
    <property type="match status" value="1"/>
</dbReference>
<sequence length="276" mass="30241">MTRTSSNLLWRTIGISALVSTAVLLAGFGYAVKDMIAPEASTYEGKPAAETAPSTKSPLSQSKQITIAAIGDSLTKGTGDATGQGYVKQVVELLKAKYPAIPVKLGNNLALNGLRADQLAHLLSTDKGYRYSLQQANLIVFTIGGNDLFQIASGQDTNQATGDISLDQVKAELPKGMERFTKVVRLLHDINPNAQVVYAGLYNPFFDLKDLRDGSLQVQKWNEEAYTIMHQYPNMTMVPTFDLFERTIGTYLSNDHFHPNHDGYGQIAERIVQSLE</sequence>
<protein>
    <submittedName>
        <fullName evidence="3">GDSL family lipase</fullName>
    </submittedName>
</protein>
<evidence type="ECO:0000313" key="4">
    <source>
        <dbReference type="Proteomes" id="UP000272528"/>
    </source>
</evidence>
<keyword evidence="1" id="KW-0812">Transmembrane</keyword>
<dbReference type="Proteomes" id="UP000272528">
    <property type="component" value="Chromosome"/>
</dbReference>
<dbReference type="AlphaFoldDB" id="A0A3Q8X8L0"/>
<dbReference type="RefSeq" id="WP_126017744.1">
    <property type="nucleotide sequence ID" value="NZ_CP034437.1"/>
</dbReference>
<evidence type="ECO:0000313" key="3">
    <source>
        <dbReference type="EMBL" id="AZN42041.1"/>
    </source>
</evidence>
<gene>
    <name evidence="3" type="ORF">EJC50_21930</name>
</gene>
<evidence type="ECO:0000259" key="2">
    <source>
        <dbReference type="Pfam" id="PF13472"/>
    </source>
</evidence>
<organism evidence="3 4">
    <name type="scientific">Paenibacillus albus</name>
    <dbReference type="NCBI Taxonomy" id="2495582"/>
    <lineage>
        <taxon>Bacteria</taxon>
        <taxon>Bacillati</taxon>
        <taxon>Bacillota</taxon>
        <taxon>Bacilli</taxon>
        <taxon>Bacillales</taxon>
        <taxon>Paenibacillaceae</taxon>
        <taxon>Paenibacillus</taxon>
    </lineage>
</organism>
<feature type="transmembrane region" description="Helical" evidence="1">
    <location>
        <begin position="12"/>
        <end position="32"/>
    </location>
</feature>